<dbReference type="EMBL" id="CCKQ01007750">
    <property type="protein sequence ID" value="CDW79168.1"/>
    <property type="molecule type" value="Genomic_DNA"/>
</dbReference>
<dbReference type="Proteomes" id="UP000039865">
    <property type="component" value="Unassembled WGS sequence"/>
</dbReference>
<evidence type="ECO:0008006" key="4">
    <source>
        <dbReference type="Google" id="ProtNLM"/>
    </source>
</evidence>
<keyword evidence="3" id="KW-1185">Reference proteome</keyword>
<proteinExistence type="predicted"/>
<dbReference type="InParanoid" id="A0A078AE28"/>
<evidence type="ECO:0000313" key="3">
    <source>
        <dbReference type="Proteomes" id="UP000039865"/>
    </source>
</evidence>
<evidence type="ECO:0000256" key="1">
    <source>
        <dbReference type="SAM" id="SignalP"/>
    </source>
</evidence>
<feature type="signal peptide" evidence="1">
    <location>
        <begin position="1"/>
        <end position="22"/>
    </location>
</feature>
<organism evidence="2 3">
    <name type="scientific">Stylonychia lemnae</name>
    <name type="common">Ciliate</name>
    <dbReference type="NCBI Taxonomy" id="5949"/>
    <lineage>
        <taxon>Eukaryota</taxon>
        <taxon>Sar</taxon>
        <taxon>Alveolata</taxon>
        <taxon>Ciliophora</taxon>
        <taxon>Intramacronucleata</taxon>
        <taxon>Spirotrichea</taxon>
        <taxon>Stichotrichia</taxon>
        <taxon>Sporadotrichida</taxon>
        <taxon>Oxytrichidae</taxon>
        <taxon>Stylonychinae</taxon>
        <taxon>Stylonychia</taxon>
    </lineage>
</organism>
<gene>
    <name evidence="2" type="primary">Contig7797.g8316</name>
    <name evidence="2" type="ORF">STYLEM_8154</name>
</gene>
<dbReference type="AlphaFoldDB" id="A0A078AE28"/>
<protein>
    <recommendedName>
        <fullName evidence="4">Secreted protein</fullName>
    </recommendedName>
</protein>
<sequence length="135" mass="15355">MPSISFSLRCLVVFGCVLFLNALHVKNQLQSSTEVGQDSPPSPIAYYKDIISWFAVYGLFQYYGNYCQQYQIVSGQSSISRPGFLFAYFTCDVCKPVKDSYLQHPIGLIFAAADRPQRAVYLEVQNPSFKAYRCY</sequence>
<name>A0A078AE28_STYLE</name>
<evidence type="ECO:0000313" key="2">
    <source>
        <dbReference type="EMBL" id="CDW79168.1"/>
    </source>
</evidence>
<reference evidence="2 3" key="1">
    <citation type="submission" date="2014-06" db="EMBL/GenBank/DDBJ databases">
        <authorList>
            <person name="Swart Estienne"/>
        </authorList>
    </citation>
    <scope>NUCLEOTIDE SEQUENCE [LARGE SCALE GENOMIC DNA]</scope>
    <source>
        <strain evidence="2 3">130c</strain>
    </source>
</reference>
<feature type="chain" id="PRO_5001729447" description="Secreted protein" evidence="1">
    <location>
        <begin position="23"/>
        <end position="135"/>
    </location>
</feature>
<accession>A0A078AE28</accession>
<keyword evidence="1" id="KW-0732">Signal</keyword>